<dbReference type="InterPro" id="IPR008974">
    <property type="entry name" value="TRAF-like"/>
</dbReference>
<dbReference type="PROSITE" id="PS50144">
    <property type="entry name" value="MATH"/>
    <property type="match status" value="1"/>
</dbReference>
<name>A0AAV2RBH2_MEGNR</name>
<feature type="non-terminal residue" evidence="3">
    <location>
        <position position="1"/>
    </location>
</feature>
<proteinExistence type="predicted"/>
<comment type="caution">
    <text evidence="3">The sequence shown here is derived from an EMBL/GenBank/DDBJ whole genome shotgun (WGS) entry which is preliminary data.</text>
</comment>
<dbReference type="AlphaFoldDB" id="A0AAV2RBH2"/>
<feature type="non-terminal residue" evidence="3">
    <location>
        <position position="180"/>
    </location>
</feature>
<keyword evidence="4" id="KW-1185">Reference proteome</keyword>
<evidence type="ECO:0000259" key="2">
    <source>
        <dbReference type="PROSITE" id="PS50144"/>
    </source>
</evidence>
<dbReference type="InterPro" id="IPR002083">
    <property type="entry name" value="MATH/TRAF_dom"/>
</dbReference>
<dbReference type="Proteomes" id="UP001497623">
    <property type="component" value="Unassembled WGS sequence"/>
</dbReference>
<accession>A0AAV2RBH2</accession>
<dbReference type="Gene3D" id="2.60.210.10">
    <property type="entry name" value="Apoptosis, Tumor Necrosis Factor Receptor Associated Protein 2, Chain A"/>
    <property type="match status" value="1"/>
</dbReference>
<feature type="region of interest" description="Disordered" evidence="1">
    <location>
        <begin position="37"/>
        <end position="110"/>
    </location>
</feature>
<feature type="domain" description="MATH" evidence="2">
    <location>
        <begin position="128"/>
        <end position="180"/>
    </location>
</feature>
<dbReference type="EMBL" id="CAXKWB010020216">
    <property type="protein sequence ID" value="CAL4122459.1"/>
    <property type="molecule type" value="Genomic_DNA"/>
</dbReference>
<protein>
    <recommendedName>
        <fullName evidence="2">MATH domain-containing protein</fullName>
    </recommendedName>
</protein>
<organism evidence="3 4">
    <name type="scientific">Meganyctiphanes norvegica</name>
    <name type="common">Northern krill</name>
    <name type="synonym">Thysanopoda norvegica</name>
    <dbReference type="NCBI Taxonomy" id="48144"/>
    <lineage>
        <taxon>Eukaryota</taxon>
        <taxon>Metazoa</taxon>
        <taxon>Ecdysozoa</taxon>
        <taxon>Arthropoda</taxon>
        <taxon>Crustacea</taxon>
        <taxon>Multicrustacea</taxon>
        <taxon>Malacostraca</taxon>
        <taxon>Eumalacostraca</taxon>
        <taxon>Eucarida</taxon>
        <taxon>Euphausiacea</taxon>
        <taxon>Euphausiidae</taxon>
        <taxon>Meganyctiphanes</taxon>
    </lineage>
</organism>
<dbReference type="SUPFAM" id="SSF49599">
    <property type="entry name" value="TRAF domain-like"/>
    <property type="match status" value="1"/>
</dbReference>
<gene>
    <name evidence="3" type="ORF">MNOR_LOCUS23181</name>
</gene>
<sequence>NDRFTNLETQIVDQFNVLKTMVLNIEDQLRTQDKALKRHQGKLRQSLRSFRGGSDGSPGENGGSPVGPVRKSAPSGVSPQYTNEIDIDDEDYYDQEDYDEPAEVSDSPRFNEVERFNSTMHQEDNKRVFTYYWTVHDINYKMKNWGWRRSLRSESFYIFQNGYRMYMRIYPNQNGENVFI</sequence>
<reference evidence="3 4" key="1">
    <citation type="submission" date="2024-05" db="EMBL/GenBank/DDBJ databases">
        <authorList>
            <person name="Wallberg A."/>
        </authorList>
    </citation>
    <scope>NUCLEOTIDE SEQUENCE [LARGE SCALE GENOMIC DNA]</scope>
</reference>
<evidence type="ECO:0000313" key="3">
    <source>
        <dbReference type="EMBL" id="CAL4122459.1"/>
    </source>
</evidence>
<evidence type="ECO:0000313" key="4">
    <source>
        <dbReference type="Proteomes" id="UP001497623"/>
    </source>
</evidence>
<feature type="compositionally biased region" description="Gly residues" evidence="1">
    <location>
        <begin position="53"/>
        <end position="65"/>
    </location>
</feature>
<evidence type="ECO:0000256" key="1">
    <source>
        <dbReference type="SAM" id="MobiDB-lite"/>
    </source>
</evidence>
<feature type="compositionally biased region" description="Acidic residues" evidence="1">
    <location>
        <begin position="85"/>
        <end position="103"/>
    </location>
</feature>